<name>A0ABN7XM92_GIGMA</name>
<gene>
    <name evidence="1" type="ORF">GMARGA_LOCUS45264</name>
</gene>
<sequence length="44" mass="5006">EIIIESLRNISQYITETGLSMPIDNENVSLFLTPMTYSPSDEKD</sequence>
<evidence type="ECO:0000313" key="2">
    <source>
        <dbReference type="Proteomes" id="UP000789901"/>
    </source>
</evidence>
<organism evidence="1 2">
    <name type="scientific">Gigaspora margarita</name>
    <dbReference type="NCBI Taxonomy" id="4874"/>
    <lineage>
        <taxon>Eukaryota</taxon>
        <taxon>Fungi</taxon>
        <taxon>Fungi incertae sedis</taxon>
        <taxon>Mucoromycota</taxon>
        <taxon>Glomeromycotina</taxon>
        <taxon>Glomeromycetes</taxon>
        <taxon>Diversisporales</taxon>
        <taxon>Gigasporaceae</taxon>
        <taxon>Gigaspora</taxon>
    </lineage>
</organism>
<proteinExistence type="predicted"/>
<dbReference type="Proteomes" id="UP000789901">
    <property type="component" value="Unassembled WGS sequence"/>
</dbReference>
<dbReference type="EMBL" id="CAJVQB010160096">
    <property type="protein sequence ID" value="CAG8856443.1"/>
    <property type="molecule type" value="Genomic_DNA"/>
</dbReference>
<evidence type="ECO:0000313" key="1">
    <source>
        <dbReference type="EMBL" id="CAG8856443.1"/>
    </source>
</evidence>
<keyword evidence="2" id="KW-1185">Reference proteome</keyword>
<reference evidence="1 2" key="1">
    <citation type="submission" date="2021-06" db="EMBL/GenBank/DDBJ databases">
        <authorList>
            <person name="Kallberg Y."/>
            <person name="Tangrot J."/>
            <person name="Rosling A."/>
        </authorList>
    </citation>
    <scope>NUCLEOTIDE SEQUENCE [LARGE SCALE GENOMIC DNA]</scope>
    <source>
        <strain evidence="1 2">120-4 pot B 10/14</strain>
    </source>
</reference>
<comment type="caution">
    <text evidence="1">The sequence shown here is derived from an EMBL/GenBank/DDBJ whole genome shotgun (WGS) entry which is preliminary data.</text>
</comment>
<protein>
    <submittedName>
        <fullName evidence="1">9884_t:CDS:1</fullName>
    </submittedName>
</protein>
<accession>A0ABN7XM92</accession>
<feature type="non-terminal residue" evidence="1">
    <location>
        <position position="1"/>
    </location>
</feature>